<dbReference type="Proteomes" id="UP000053328">
    <property type="component" value="Unassembled WGS sequence"/>
</dbReference>
<evidence type="ECO:0000313" key="4">
    <source>
        <dbReference type="Proteomes" id="UP000053328"/>
    </source>
</evidence>
<dbReference type="STRING" id="91928.A0A0D2ASY2"/>
<dbReference type="VEuPathDB" id="FungiDB:PV08_11939"/>
<dbReference type="EMBL" id="KN847502">
    <property type="protein sequence ID" value="KIW09838.1"/>
    <property type="molecule type" value="Genomic_DNA"/>
</dbReference>
<evidence type="ECO:0000256" key="1">
    <source>
        <dbReference type="SAM" id="MobiDB-lite"/>
    </source>
</evidence>
<accession>A0A0D2ASY2</accession>
<evidence type="ECO:0000259" key="2">
    <source>
        <dbReference type="Pfam" id="PF25534"/>
    </source>
</evidence>
<feature type="compositionally biased region" description="Basic and acidic residues" evidence="1">
    <location>
        <begin position="282"/>
        <end position="291"/>
    </location>
</feature>
<keyword evidence="4" id="KW-1185">Reference proteome</keyword>
<dbReference type="GeneID" id="27339022"/>
<dbReference type="PANTHER" id="PTHR36223">
    <property type="entry name" value="BETA-LACTAMASE-TYPE TRANSPEPTIDASE FOLD DOMAIN CONTAINING PROTEIN"/>
    <property type="match status" value="1"/>
</dbReference>
<dbReference type="Pfam" id="PF25534">
    <property type="entry name" value="DUF7918"/>
    <property type="match status" value="1"/>
</dbReference>
<reference evidence="3 4" key="1">
    <citation type="submission" date="2015-01" db="EMBL/GenBank/DDBJ databases">
        <title>The Genome Sequence of Exophiala spinifera CBS89968.</title>
        <authorList>
            <consortium name="The Broad Institute Genomics Platform"/>
            <person name="Cuomo C."/>
            <person name="de Hoog S."/>
            <person name="Gorbushina A."/>
            <person name="Stielow B."/>
            <person name="Teixiera M."/>
            <person name="Abouelleil A."/>
            <person name="Chapman S.B."/>
            <person name="Priest M."/>
            <person name="Young S.K."/>
            <person name="Wortman J."/>
            <person name="Nusbaum C."/>
            <person name="Birren B."/>
        </authorList>
    </citation>
    <scope>NUCLEOTIDE SEQUENCE [LARGE SCALE GENOMIC DNA]</scope>
    <source>
        <strain evidence="3 4">CBS 89968</strain>
    </source>
</reference>
<feature type="domain" description="DUF7918" evidence="2">
    <location>
        <begin position="7"/>
        <end position="240"/>
    </location>
</feature>
<dbReference type="RefSeq" id="XP_016230054.1">
    <property type="nucleotide sequence ID" value="XM_016386246.1"/>
</dbReference>
<sequence length="337" mass="37481">MAIHNKLEVTVSSDGRVLPEYTAEPEVVEIHRAADGGNAPTIIKYIESTPGLDFAINFKLLKGIDFGEADQINFITYCDGQSMGGRAATRSQYELTGSLSLTRNSMKVQGDNTTTRRFYWKELTTTDEEPPTGSQGFEKYGQLGTIKVKVWRQKTYFRKESTHATTHKPPTLVEDPIPEKALKGRAIGATIGLGPALPVPGKTSKRTVHANVIDSGPLVIFVFLYRTKRDLQILGVIPRTPSPEPLERRDVNTLSVEELKELVGRQQAELTLSRQAVESRVKKERGSKVKTETASGDDNDTVISGMKREFQDEDDDIVFVRSQKKPHREPEILDLSG</sequence>
<feature type="region of interest" description="Disordered" evidence="1">
    <location>
        <begin position="282"/>
        <end position="303"/>
    </location>
</feature>
<evidence type="ECO:0000313" key="3">
    <source>
        <dbReference type="EMBL" id="KIW09838.1"/>
    </source>
</evidence>
<dbReference type="AlphaFoldDB" id="A0A0D2ASY2"/>
<proteinExistence type="predicted"/>
<dbReference type="PANTHER" id="PTHR36223:SF1">
    <property type="entry name" value="TRANSCRIPTION ELONGATION FACTOR EAF N-TERMINAL DOMAIN-CONTAINING PROTEIN"/>
    <property type="match status" value="1"/>
</dbReference>
<dbReference type="OrthoDB" id="3364132at2759"/>
<organism evidence="3 4">
    <name type="scientific">Exophiala spinifera</name>
    <dbReference type="NCBI Taxonomy" id="91928"/>
    <lineage>
        <taxon>Eukaryota</taxon>
        <taxon>Fungi</taxon>
        <taxon>Dikarya</taxon>
        <taxon>Ascomycota</taxon>
        <taxon>Pezizomycotina</taxon>
        <taxon>Eurotiomycetes</taxon>
        <taxon>Chaetothyriomycetidae</taxon>
        <taxon>Chaetothyriales</taxon>
        <taxon>Herpotrichiellaceae</taxon>
        <taxon>Exophiala</taxon>
    </lineage>
</organism>
<gene>
    <name evidence="3" type="ORF">PV08_11939</name>
</gene>
<dbReference type="HOGENOM" id="CLU_070614_1_0_1"/>
<protein>
    <recommendedName>
        <fullName evidence="2">DUF7918 domain-containing protein</fullName>
    </recommendedName>
</protein>
<dbReference type="InterPro" id="IPR057678">
    <property type="entry name" value="DUF7918"/>
</dbReference>
<name>A0A0D2ASY2_9EURO</name>